<dbReference type="AlphaFoldDB" id="A0A239FPB1"/>
<reference evidence="2" key="1">
    <citation type="submission" date="2017-06" db="EMBL/GenBank/DDBJ databases">
        <authorList>
            <person name="Varghese N."/>
            <person name="Submissions S."/>
        </authorList>
    </citation>
    <scope>NUCLEOTIDE SEQUENCE [LARGE SCALE GENOMIC DNA]</scope>
    <source>
        <strain evidence="2">5C</strain>
    </source>
</reference>
<evidence type="ECO:0000313" key="1">
    <source>
        <dbReference type="EMBL" id="SNS58043.1"/>
    </source>
</evidence>
<sequence>MEKISDILMNCITMGLPLYDINGLEGFTDSEEYKEMEKIADEIFQLLYPNKKRYREEGIVNAVPMEAVQKAERLIQYVNLLRHPIHINEFKNKNGSIFYQARASIKDLNGKKVWLNGYIGPSHKFYKGIDDPFAIEIGRAAVLKKLRKFYID</sequence>
<name>A0A239FPB1_9BACT</name>
<accession>A0A239FPB1</accession>
<dbReference type="EMBL" id="FZOK01000013">
    <property type="protein sequence ID" value="SNS58043.1"/>
    <property type="molecule type" value="Genomic_DNA"/>
</dbReference>
<dbReference type="Proteomes" id="UP000198480">
    <property type="component" value="Unassembled WGS sequence"/>
</dbReference>
<dbReference type="RefSeq" id="WP_089241802.1">
    <property type="nucleotide sequence ID" value="NZ_FZOK01000013.1"/>
</dbReference>
<organism evidence="1 2">
    <name type="scientific">Belliella buryatensis</name>
    <dbReference type="NCBI Taxonomy" id="1500549"/>
    <lineage>
        <taxon>Bacteria</taxon>
        <taxon>Pseudomonadati</taxon>
        <taxon>Bacteroidota</taxon>
        <taxon>Cytophagia</taxon>
        <taxon>Cytophagales</taxon>
        <taxon>Cyclobacteriaceae</taxon>
        <taxon>Belliella</taxon>
    </lineage>
</organism>
<evidence type="ECO:0000313" key="2">
    <source>
        <dbReference type="Proteomes" id="UP000198480"/>
    </source>
</evidence>
<proteinExistence type="predicted"/>
<gene>
    <name evidence="1" type="ORF">SAMN06295967_11336</name>
</gene>
<protein>
    <submittedName>
        <fullName evidence="1">Uncharacterized protein</fullName>
    </submittedName>
</protein>
<keyword evidence="2" id="KW-1185">Reference proteome</keyword>